<dbReference type="InterPro" id="IPR003018">
    <property type="entry name" value="GAF"/>
</dbReference>
<dbReference type="PROSITE" id="PS51832">
    <property type="entry name" value="HD_GYP"/>
    <property type="match status" value="1"/>
</dbReference>
<dbReference type="SMART" id="SM00065">
    <property type="entry name" value="GAF"/>
    <property type="match status" value="1"/>
</dbReference>
<evidence type="ECO:0000256" key="3">
    <source>
        <dbReference type="PROSITE-ProRule" id="PRU00169"/>
    </source>
</evidence>
<keyword evidence="1" id="KW-0808">Transferase</keyword>
<dbReference type="GO" id="GO:0000160">
    <property type="term" value="P:phosphorelay signal transduction system"/>
    <property type="evidence" value="ECO:0007669"/>
    <property type="project" value="InterPro"/>
</dbReference>
<dbReference type="InterPro" id="IPR003607">
    <property type="entry name" value="HD/PDEase_dom"/>
</dbReference>
<keyword evidence="3" id="KW-0597">Phosphoprotein</keyword>
<name>A0A1W1H9X7_9BACT</name>
<organism evidence="8 9">
    <name type="scientific">Desulfamplus magnetovallimortis</name>
    <dbReference type="NCBI Taxonomy" id="1246637"/>
    <lineage>
        <taxon>Bacteria</taxon>
        <taxon>Pseudomonadati</taxon>
        <taxon>Thermodesulfobacteriota</taxon>
        <taxon>Desulfobacteria</taxon>
        <taxon>Desulfobacterales</taxon>
        <taxon>Desulfobacteraceae</taxon>
        <taxon>Desulfamplus</taxon>
    </lineage>
</organism>
<dbReference type="Proteomes" id="UP000191931">
    <property type="component" value="Unassembled WGS sequence"/>
</dbReference>
<dbReference type="InterPro" id="IPR006675">
    <property type="entry name" value="HDIG_dom"/>
</dbReference>
<dbReference type="InterPro" id="IPR006674">
    <property type="entry name" value="HD_domain"/>
</dbReference>
<dbReference type="CDD" id="cd00156">
    <property type="entry name" value="REC"/>
    <property type="match status" value="1"/>
</dbReference>
<keyword evidence="2" id="KW-0418">Kinase</keyword>
<dbReference type="AlphaFoldDB" id="A0A1W1H9X7"/>
<keyword evidence="9" id="KW-1185">Reference proteome</keyword>
<evidence type="ECO:0000259" key="7">
    <source>
        <dbReference type="PROSITE" id="PS51832"/>
    </source>
</evidence>
<dbReference type="PROSITE" id="PS51831">
    <property type="entry name" value="HD"/>
    <property type="match status" value="1"/>
</dbReference>
<dbReference type="SMART" id="SM00471">
    <property type="entry name" value="HDc"/>
    <property type="match status" value="1"/>
</dbReference>
<dbReference type="EMBL" id="FWEV01000083">
    <property type="protein sequence ID" value="SLM29271.1"/>
    <property type="molecule type" value="Genomic_DNA"/>
</dbReference>
<dbReference type="Gene3D" id="1.10.3210.10">
    <property type="entry name" value="Hypothetical protein af1432"/>
    <property type="match status" value="1"/>
</dbReference>
<feature type="coiled-coil region" evidence="4">
    <location>
        <begin position="137"/>
        <end position="164"/>
    </location>
</feature>
<feature type="domain" description="Response regulatory" evidence="5">
    <location>
        <begin position="11"/>
        <end position="125"/>
    </location>
</feature>
<dbReference type="SUPFAM" id="SSF52172">
    <property type="entry name" value="CheY-like"/>
    <property type="match status" value="1"/>
</dbReference>
<dbReference type="InterPro" id="IPR029016">
    <property type="entry name" value="GAF-like_dom_sf"/>
</dbReference>
<dbReference type="InterPro" id="IPR052020">
    <property type="entry name" value="Cyclic_di-GMP/3'3'-cGAMP_PDE"/>
</dbReference>
<dbReference type="PANTHER" id="PTHR45228">
    <property type="entry name" value="CYCLIC DI-GMP PHOSPHODIESTERASE TM_0186-RELATED"/>
    <property type="match status" value="1"/>
</dbReference>
<dbReference type="Pfam" id="PF00072">
    <property type="entry name" value="Response_reg"/>
    <property type="match status" value="1"/>
</dbReference>
<protein>
    <submittedName>
        <fullName evidence="8">Predicted two-component system transcriptional regulator</fullName>
    </submittedName>
</protein>
<dbReference type="SMART" id="SM00448">
    <property type="entry name" value="REC"/>
    <property type="match status" value="1"/>
</dbReference>
<dbReference type="Pfam" id="PF13185">
    <property type="entry name" value="GAF_2"/>
    <property type="match status" value="1"/>
</dbReference>
<reference evidence="8 9" key="1">
    <citation type="submission" date="2017-03" db="EMBL/GenBank/DDBJ databases">
        <authorList>
            <person name="Afonso C.L."/>
            <person name="Miller P.J."/>
            <person name="Scott M.A."/>
            <person name="Spackman E."/>
            <person name="Goraichik I."/>
            <person name="Dimitrov K.M."/>
            <person name="Suarez D.L."/>
            <person name="Swayne D.E."/>
        </authorList>
    </citation>
    <scope>NUCLEOTIDE SEQUENCE [LARGE SCALE GENOMIC DNA]</scope>
    <source>
        <strain evidence="8">PRJEB14757</strain>
    </source>
</reference>
<accession>A0A1W1H9X7</accession>
<dbReference type="Pfam" id="PF13487">
    <property type="entry name" value="HD_5"/>
    <property type="match status" value="1"/>
</dbReference>
<dbReference type="Gene3D" id="3.40.50.2300">
    <property type="match status" value="1"/>
</dbReference>
<dbReference type="PANTHER" id="PTHR45228:SF4">
    <property type="entry name" value="LIPOPROTEIN"/>
    <property type="match status" value="1"/>
</dbReference>
<dbReference type="CDD" id="cd00077">
    <property type="entry name" value="HDc"/>
    <property type="match status" value="1"/>
</dbReference>
<dbReference type="NCBIfam" id="TIGR00277">
    <property type="entry name" value="HDIG"/>
    <property type="match status" value="1"/>
</dbReference>
<evidence type="ECO:0000256" key="1">
    <source>
        <dbReference type="ARBA" id="ARBA00022679"/>
    </source>
</evidence>
<evidence type="ECO:0000256" key="4">
    <source>
        <dbReference type="SAM" id="Coils"/>
    </source>
</evidence>
<dbReference type="InterPro" id="IPR011006">
    <property type="entry name" value="CheY-like_superfamily"/>
</dbReference>
<proteinExistence type="predicted"/>
<gene>
    <name evidence="8" type="ORF">MTBBW1_1730069</name>
</gene>
<keyword evidence="4" id="KW-0175">Coiled coil</keyword>
<dbReference type="SUPFAM" id="SSF55781">
    <property type="entry name" value="GAF domain-like"/>
    <property type="match status" value="1"/>
</dbReference>
<dbReference type="STRING" id="1246637.MTBBW1_1730069"/>
<evidence type="ECO:0000313" key="9">
    <source>
        <dbReference type="Proteomes" id="UP000191931"/>
    </source>
</evidence>
<dbReference type="InterPro" id="IPR037522">
    <property type="entry name" value="HD_GYP_dom"/>
</dbReference>
<dbReference type="Gene3D" id="3.30.450.40">
    <property type="match status" value="1"/>
</dbReference>
<feature type="domain" description="HD" evidence="6">
    <location>
        <begin position="342"/>
        <end position="464"/>
    </location>
</feature>
<dbReference type="GO" id="GO:0016301">
    <property type="term" value="F:kinase activity"/>
    <property type="evidence" value="ECO:0007669"/>
    <property type="project" value="UniProtKB-KW"/>
</dbReference>
<evidence type="ECO:0000259" key="6">
    <source>
        <dbReference type="PROSITE" id="PS51831"/>
    </source>
</evidence>
<feature type="domain" description="HD-GYP" evidence="7">
    <location>
        <begin position="320"/>
        <end position="511"/>
    </location>
</feature>
<feature type="modified residue" description="4-aspartylphosphate" evidence="3">
    <location>
        <position position="60"/>
    </location>
</feature>
<evidence type="ECO:0000256" key="2">
    <source>
        <dbReference type="ARBA" id="ARBA00022777"/>
    </source>
</evidence>
<dbReference type="SUPFAM" id="SSF109604">
    <property type="entry name" value="HD-domain/PDEase-like"/>
    <property type="match status" value="1"/>
</dbReference>
<evidence type="ECO:0000259" key="5">
    <source>
        <dbReference type="PROSITE" id="PS50110"/>
    </source>
</evidence>
<dbReference type="InterPro" id="IPR001789">
    <property type="entry name" value="Sig_transdc_resp-reg_receiver"/>
</dbReference>
<evidence type="ECO:0000313" key="8">
    <source>
        <dbReference type="EMBL" id="SLM29271.1"/>
    </source>
</evidence>
<sequence length="511" mass="58134">MEVMTENGRNTILVVDDEEGILEITEEYFERKGYQVYTATNGLEAIEIINSVKIACCFTDINMPEMDGLELAEHIRKVDNTLPVVVMTGFPSLENTIRTLKNGVVDYLVKPVNLEQMELCFRRIMRERGLFVENLILREEVERRERLQALNDELISRVEQLNVLNRIMEDFATSDSSYGIFNKVVDLGMEVVKADHVGFYIHAEQESSFVSIAATHLNSHCAGPFNVSEFPFELNSFFMDVIAEDKPCLISNNTGASGVSKFIRSFMVVPVKIREKTFGVVSASITEGDRRFTDKDIYYMNFISQKAASAIENIALYENIYDNLFSTLYAFVAALEARDSYTRKHSTRVAEVAYEIGREMNCTEEELDVLSFAGHLHDIGKIGIRDDILLKPGRLTSEEFEKIKEHPSIGADIVGQLGLWDREQEIIRHHHEFFNGKGYPDGLKDNEIPRLARILSVADAFDAMASDRAYRKKMDKVKVISIIHECSGTQFDPDVVQAFMRVVDEVWPHDS</sequence>
<dbReference type="PROSITE" id="PS50110">
    <property type="entry name" value="RESPONSE_REGULATORY"/>
    <property type="match status" value="1"/>
</dbReference>